<dbReference type="EMBL" id="CACVAS010000128">
    <property type="protein sequence ID" value="CAA6825352.1"/>
    <property type="molecule type" value="Genomic_DNA"/>
</dbReference>
<feature type="transmembrane region" description="Helical" evidence="8">
    <location>
        <begin position="20"/>
        <end position="42"/>
    </location>
</feature>
<comment type="catalytic activity">
    <reaction evidence="1">
        <text>ATP + protein L-histidine = ADP + protein N-phospho-L-histidine.</text>
        <dbReference type="EC" id="2.7.13.3"/>
    </reaction>
</comment>
<keyword evidence="8" id="KW-1133">Transmembrane helix</keyword>
<dbReference type="Gene3D" id="3.30.450.20">
    <property type="entry name" value="PAS domain"/>
    <property type="match status" value="1"/>
</dbReference>
<keyword evidence="6 10" id="KW-0418">Kinase</keyword>
<keyword evidence="5" id="KW-0547">Nucleotide-binding</keyword>
<evidence type="ECO:0000256" key="4">
    <source>
        <dbReference type="ARBA" id="ARBA00022679"/>
    </source>
</evidence>
<feature type="transmembrane region" description="Helical" evidence="8">
    <location>
        <begin position="95"/>
        <end position="111"/>
    </location>
</feature>
<keyword evidence="7" id="KW-0067">ATP-binding</keyword>
<feature type="transmembrane region" description="Helical" evidence="8">
    <location>
        <begin position="48"/>
        <end position="66"/>
    </location>
</feature>
<feature type="domain" description="Signal transduction histidine kinase subgroup 2 dimerisation and phosphoacceptor" evidence="9">
    <location>
        <begin position="192"/>
        <end position="265"/>
    </location>
</feature>
<dbReference type="GO" id="GO:0004673">
    <property type="term" value="F:protein histidine kinase activity"/>
    <property type="evidence" value="ECO:0007669"/>
    <property type="project" value="UniProtKB-EC"/>
</dbReference>
<dbReference type="SUPFAM" id="SSF55874">
    <property type="entry name" value="ATPase domain of HSP90 chaperone/DNA topoisomerase II/histidine kinase"/>
    <property type="match status" value="1"/>
</dbReference>
<dbReference type="PANTHER" id="PTHR41523:SF8">
    <property type="entry name" value="ETHYLENE RESPONSE SENSOR PROTEIN"/>
    <property type="match status" value="1"/>
</dbReference>
<feature type="transmembrane region" description="Helical" evidence="8">
    <location>
        <begin position="73"/>
        <end position="89"/>
    </location>
</feature>
<keyword evidence="4" id="KW-0808">Transferase</keyword>
<evidence type="ECO:0000259" key="9">
    <source>
        <dbReference type="Pfam" id="PF07568"/>
    </source>
</evidence>
<evidence type="ECO:0000256" key="1">
    <source>
        <dbReference type="ARBA" id="ARBA00000085"/>
    </source>
</evidence>
<reference evidence="10" key="1">
    <citation type="submission" date="2020-01" db="EMBL/GenBank/DDBJ databases">
        <authorList>
            <person name="Meier V. D."/>
            <person name="Meier V D."/>
        </authorList>
    </citation>
    <scope>NUCLEOTIDE SEQUENCE</scope>
    <source>
        <strain evidence="10">HLG_WM_MAG_01</strain>
    </source>
</reference>
<evidence type="ECO:0000313" key="10">
    <source>
        <dbReference type="EMBL" id="CAA6825352.1"/>
    </source>
</evidence>
<name>A0A6S6TXL0_9BACT</name>
<evidence type="ECO:0000256" key="5">
    <source>
        <dbReference type="ARBA" id="ARBA00022741"/>
    </source>
</evidence>
<protein>
    <recommendedName>
        <fullName evidence="2">histidine kinase</fullName>
        <ecNumber evidence="2">2.7.13.3</ecNumber>
    </recommendedName>
</protein>
<dbReference type="Pfam" id="PF07568">
    <property type="entry name" value="HisKA_2"/>
    <property type="match status" value="1"/>
</dbReference>
<dbReference type="Gene3D" id="3.30.565.10">
    <property type="entry name" value="Histidine kinase-like ATPase, C-terminal domain"/>
    <property type="match status" value="1"/>
</dbReference>
<dbReference type="EC" id="2.7.13.3" evidence="2"/>
<dbReference type="GO" id="GO:0005524">
    <property type="term" value="F:ATP binding"/>
    <property type="evidence" value="ECO:0007669"/>
    <property type="project" value="UniProtKB-KW"/>
</dbReference>
<evidence type="ECO:0000256" key="2">
    <source>
        <dbReference type="ARBA" id="ARBA00012438"/>
    </source>
</evidence>
<proteinExistence type="predicted"/>
<keyword evidence="8" id="KW-0472">Membrane</keyword>
<gene>
    <name evidence="10" type="ORF">HELGO_WM7092</name>
</gene>
<keyword evidence="8" id="KW-0812">Transmembrane</keyword>
<dbReference type="InterPro" id="IPR036890">
    <property type="entry name" value="HATPase_C_sf"/>
</dbReference>
<feature type="transmembrane region" description="Helical" evidence="8">
    <location>
        <begin position="118"/>
        <end position="137"/>
    </location>
</feature>
<dbReference type="PANTHER" id="PTHR41523">
    <property type="entry name" value="TWO-COMPONENT SYSTEM SENSOR PROTEIN"/>
    <property type="match status" value="1"/>
</dbReference>
<dbReference type="InterPro" id="IPR011495">
    <property type="entry name" value="Sig_transdc_His_kin_sub2_dim/P"/>
</dbReference>
<organism evidence="10">
    <name type="scientific">uncultured Sulfurovum sp</name>
    <dbReference type="NCBI Taxonomy" id="269237"/>
    <lineage>
        <taxon>Bacteria</taxon>
        <taxon>Pseudomonadati</taxon>
        <taxon>Campylobacterota</taxon>
        <taxon>Epsilonproteobacteria</taxon>
        <taxon>Campylobacterales</taxon>
        <taxon>Sulfurovaceae</taxon>
        <taxon>Sulfurovum</taxon>
        <taxon>environmental samples</taxon>
    </lineage>
</organism>
<evidence type="ECO:0000256" key="8">
    <source>
        <dbReference type="SAM" id="Phobius"/>
    </source>
</evidence>
<dbReference type="AlphaFoldDB" id="A0A6S6TXL0"/>
<evidence type="ECO:0000256" key="6">
    <source>
        <dbReference type="ARBA" id="ARBA00022777"/>
    </source>
</evidence>
<accession>A0A6S6TXL0</accession>
<evidence type="ECO:0000256" key="7">
    <source>
        <dbReference type="ARBA" id="ARBA00022840"/>
    </source>
</evidence>
<keyword evidence="3" id="KW-0597">Phosphoprotein</keyword>
<evidence type="ECO:0000256" key="3">
    <source>
        <dbReference type="ARBA" id="ARBA00022553"/>
    </source>
</evidence>
<feature type="transmembrane region" description="Helical" evidence="8">
    <location>
        <begin position="149"/>
        <end position="171"/>
    </location>
</feature>
<sequence>MKVFNYIQKHIYGLDKRKIFLLGFYLSFLFVMTLAMILDMSIENYVDAYVEMFFIVLTLFSILYYQYNTNIDIAIYSIVIIATLTTYALLVSNNYNISVFHSIVPLGYFLLFSLKRSLLYTVIHQCIVIAIYGYGYYAYPEHPFLHDMAMIVATMMASLMIILFGIVYHLAVENSYHLLEKSNRQKEILLKEIHHRVKNNLNIVSSMLGLQMLREDDEKIKYIFEKNKSRIHSIALVHEILYKHQDFEKINIYDYLNQLSFALVQTQDTEMKVHIDTYKKTYLSFDLVLKLGIITNELIVNSMKYAFHEKRLEIYIHLEEEEEFYIYSYKDNDSRYIDIENLQKKESLGLKLVEMMVEQMETTLVVDNHSGLNYTIKVPKNVC</sequence>